<feature type="region of interest" description="Disordered" evidence="1">
    <location>
        <begin position="150"/>
        <end position="196"/>
    </location>
</feature>
<evidence type="ECO:0000313" key="3">
    <source>
        <dbReference type="Proteomes" id="UP001437574"/>
    </source>
</evidence>
<dbReference type="InterPro" id="IPR007731">
    <property type="entry name" value="DUF669"/>
</dbReference>
<proteinExistence type="predicted"/>
<reference evidence="2 3" key="1">
    <citation type="journal article" date="2024" name="Int. J. Syst. Evol. Microbiol.">
        <title>Proposal of Lactobacillus amylovorus subsp. animalis subsp. nov. and an emended description of Lactobacillus amylovorus.</title>
        <authorList>
            <person name="Yamane K."/>
            <person name="Tanizawa Y."/>
            <person name="Kobayashi H."/>
            <person name="Kamizono T."/>
            <person name="Kojima Y."/>
            <person name="Takagi H."/>
            <person name="Tohno M."/>
        </authorList>
    </citation>
    <scope>NUCLEOTIDE SEQUENCE [LARGE SCALE GENOMIC DNA]</scope>
    <source>
        <strain evidence="2 3">TKL145</strain>
    </source>
</reference>
<dbReference type="Pfam" id="PF05037">
    <property type="entry name" value="DUF669"/>
    <property type="match status" value="1"/>
</dbReference>
<protein>
    <recommendedName>
        <fullName evidence="4">Single-stranded DNA-binding protein</fullName>
    </recommendedName>
</protein>
<organism evidence="2 3">
    <name type="scientific">Lactobacillus amylovorus subsp. animalium</name>
    <dbReference type="NCBI Taxonomy" id="3378536"/>
    <lineage>
        <taxon>Bacteria</taxon>
        <taxon>Bacillati</taxon>
        <taxon>Bacillota</taxon>
        <taxon>Bacilli</taxon>
        <taxon>Lactobacillales</taxon>
        <taxon>Lactobacillaceae</taxon>
        <taxon>Lactobacillus</taxon>
    </lineage>
</organism>
<dbReference type="EMBL" id="BAAAAK010000001">
    <property type="protein sequence ID" value="GAA0041630.1"/>
    <property type="molecule type" value="Genomic_DNA"/>
</dbReference>
<evidence type="ECO:0000256" key="1">
    <source>
        <dbReference type="SAM" id="MobiDB-lite"/>
    </source>
</evidence>
<dbReference type="Proteomes" id="UP001437574">
    <property type="component" value="Unassembled WGS sequence"/>
</dbReference>
<dbReference type="RefSeq" id="WP_353302223.1">
    <property type="nucleotide sequence ID" value="NZ_BAAAAK010000001.1"/>
</dbReference>
<feature type="compositionally biased region" description="Basic and acidic residues" evidence="1">
    <location>
        <begin position="150"/>
        <end position="179"/>
    </location>
</feature>
<sequence>MSILDALNDVKKENFDPNKGKVTSDLQLPAGKYNVSLQEVNHSVWQKSGTDYIRFTMQVINGKYAGRQEFITPTLAPKTASGKDMPSFVLAQSIKTIAVIGAMVGCQVPDSVFQKADTNVTDAYEDLANLFQDYLGKTMIMNLKLSANKKDPDRPYRNYSFEKMEQPKEASVDDKEDPFKGNAGSEVQINDDDLPF</sequence>
<dbReference type="AlphaFoldDB" id="A0ABC9VKG3"/>
<comment type="caution">
    <text evidence="2">The sequence shown here is derived from an EMBL/GenBank/DDBJ whole genome shotgun (WGS) entry which is preliminary data.</text>
</comment>
<reference evidence="3" key="2">
    <citation type="submission" date="2024-01" db="EMBL/GenBank/DDBJ databases">
        <title>Draft genome sequence of Lactobacillus amylovorus strain TKL145.</title>
        <authorList>
            <person name="Tohno M."/>
            <person name="Tanizawa Y."/>
        </authorList>
    </citation>
    <scope>NUCLEOTIDE SEQUENCE [LARGE SCALE GENOMIC DNA]</scope>
    <source>
        <strain evidence="3">TKL145</strain>
    </source>
</reference>
<evidence type="ECO:0000313" key="2">
    <source>
        <dbReference type="EMBL" id="GAA0041630.1"/>
    </source>
</evidence>
<accession>A0ABC9VKG3</accession>
<gene>
    <name evidence="2" type="ORF">LATKL145_00400</name>
</gene>
<name>A0ABC9VKG3_LACAM</name>
<evidence type="ECO:0008006" key="4">
    <source>
        <dbReference type="Google" id="ProtNLM"/>
    </source>
</evidence>